<comment type="similarity">
    <text evidence="1 4">Belongs to the glycosyl hydrolase 43 family.</text>
</comment>
<feature type="compositionally biased region" description="Low complexity" evidence="5">
    <location>
        <begin position="258"/>
        <end position="280"/>
    </location>
</feature>
<organism evidence="7 8">
    <name type="scientific">Crossiella cryophila</name>
    <dbReference type="NCBI Taxonomy" id="43355"/>
    <lineage>
        <taxon>Bacteria</taxon>
        <taxon>Bacillati</taxon>
        <taxon>Actinomycetota</taxon>
        <taxon>Actinomycetes</taxon>
        <taxon>Pseudonocardiales</taxon>
        <taxon>Pseudonocardiaceae</taxon>
        <taxon>Crossiella</taxon>
    </lineage>
</organism>
<dbReference type="InterPro" id="IPR041542">
    <property type="entry name" value="GH43_C2"/>
</dbReference>
<evidence type="ECO:0000259" key="6">
    <source>
        <dbReference type="Pfam" id="PF17851"/>
    </source>
</evidence>
<dbReference type="InterPro" id="IPR051795">
    <property type="entry name" value="Glycosyl_Hydrlase_43"/>
</dbReference>
<reference evidence="7 8" key="1">
    <citation type="submission" date="2020-08" db="EMBL/GenBank/DDBJ databases">
        <title>Sequencing the genomes of 1000 actinobacteria strains.</title>
        <authorList>
            <person name="Klenk H.-P."/>
        </authorList>
    </citation>
    <scope>NUCLEOTIDE SEQUENCE [LARGE SCALE GENOMIC DNA]</scope>
    <source>
        <strain evidence="7 8">DSM 44230</strain>
    </source>
</reference>
<feature type="compositionally biased region" description="Basic and acidic residues" evidence="5">
    <location>
        <begin position="299"/>
        <end position="313"/>
    </location>
</feature>
<evidence type="ECO:0000256" key="3">
    <source>
        <dbReference type="ARBA" id="ARBA00023295"/>
    </source>
</evidence>
<dbReference type="GO" id="GO:0009044">
    <property type="term" value="F:xylan 1,4-beta-xylosidase activity"/>
    <property type="evidence" value="ECO:0007669"/>
    <property type="project" value="UniProtKB-EC"/>
</dbReference>
<dbReference type="SUPFAM" id="SSF49899">
    <property type="entry name" value="Concanavalin A-like lectins/glucanases"/>
    <property type="match status" value="1"/>
</dbReference>
<keyword evidence="2 4" id="KW-0378">Hydrolase</keyword>
<protein>
    <submittedName>
        <fullName evidence="7">Xylan 1,4-beta-xylosidase</fullName>
        <ecNumber evidence="7">3.2.1.37</ecNumber>
    </submittedName>
</protein>
<dbReference type="RefSeq" id="WP_185004169.1">
    <property type="nucleotide sequence ID" value="NZ_BAAAUI010000004.1"/>
</dbReference>
<evidence type="ECO:0000313" key="7">
    <source>
        <dbReference type="EMBL" id="MBB4678324.1"/>
    </source>
</evidence>
<dbReference type="Gene3D" id="2.60.120.200">
    <property type="match status" value="1"/>
</dbReference>
<comment type="caution">
    <text evidence="7">The sequence shown here is derived from an EMBL/GenBank/DDBJ whole genome shotgun (WGS) entry which is preliminary data.</text>
</comment>
<accession>A0A7W7FWW0</accession>
<sequence length="502" mass="54773">MTTTQRDHPSIIQADGEYLAAIATGRFYPGVLLFRSPDLTRWEQLPHPLEQVEMPESGIVLDPDLSYVDGVYHLLYGTALSASESGFADSPICHVRAPSPHGPWSPPVLLHAKGFHPSLYHESGRSYLLWSEWDHRPGRDSFGGTWAQEFYRGTRRLTGRAHLVRGGARGARLHRRAGWYYLVAGGIAVARSPHLTGPFHPDPHGALVAEGGPGCLVEGRAGEWWLTAWPEGGCALGSETVVRAVDWAGDGWPRVGDARPATGAAAPVPPGGARVPAEPGSTARADGRLPAEPELTAPADERPPAEPEPLTHTDDFDATELAFCWQSVRRPPDPGWLSLGERPGWLRLRADESPASRHRVSLLARHQHQDCEFTVLLDAQPTHFQQLAGLIHYTDHTRWHWLHLTHHEQLGRCLAVLTSDNGQLAAPADPLPWPNGPVWLRALLQHGELRFTASADGGSWTGIGPPLPVSRGFLGVCATDLTGARLVCDVDRMSLRPLSSPR</sequence>
<evidence type="ECO:0000256" key="4">
    <source>
        <dbReference type="RuleBase" id="RU361187"/>
    </source>
</evidence>
<dbReference type="PANTHER" id="PTHR42812:SF12">
    <property type="entry name" value="BETA-XYLOSIDASE-RELATED"/>
    <property type="match status" value="1"/>
</dbReference>
<dbReference type="InterPro" id="IPR013320">
    <property type="entry name" value="ConA-like_dom_sf"/>
</dbReference>
<dbReference type="Pfam" id="PF17851">
    <property type="entry name" value="GH43_C2"/>
    <property type="match status" value="1"/>
</dbReference>
<dbReference type="GO" id="GO:0005975">
    <property type="term" value="P:carbohydrate metabolic process"/>
    <property type="evidence" value="ECO:0007669"/>
    <property type="project" value="InterPro"/>
</dbReference>
<evidence type="ECO:0000313" key="8">
    <source>
        <dbReference type="Proteomes" id="UP000533598"/>
    </source>
</evidence>
<name>A0A7W7FWW0_9PSEU</name>
<dbReference type="Gene3D" id="2.115.10.20">
    <property type="entry name" value="Glycosyl hydrolase domain, family 43"/>
    <property type="match status" value="1"/>
</dbReference>
<keyword evidence="8" id="KW-1185">Reference proteome</keyword>
<dbReference type="AlphaFoldDB" id="A0A7W7FWW0"/>
<feature type="domain" description="Beta-xylosidase C-terminal Concanavalin A-like" evidence="6">
    <location>
        <begin position="313"/>
        <end position="469"/>
    </location>
</feature>
<proteinExistence type="inferred from homology"/>
<evidence type="ECO:0000256" key="1">
    <source>
        <dbReference type="ARBA" id="ARBA00009865"/>
    </source>
</evidence>
<feature type="region of interest" description="Disordered" evidence="5">
    <location>
        <begin position="254"/>
        <end position="313"/>
    </location>
</feature>
<dbReference type="EMBL" id="JACHMH010000001">
    <property type="protein sequence ID" value="MBB4678324.1"/>
    <property type="molecule type" value="Genomic_DNA"/>
</dbReference>
<dbReference type="SUPFAM" id="SSF75005">
    <property type="entry name" value="Arabinanase/levansucrase/invertase"/>
    <property type="match status" value="1"/>
</dbReference>
<gene>
    <name evidence="7" type="ORF">HNR67_004442</name>
</gene>
<dbReference type="PANTHER" id="PTHR42812">
    <property type="entry name" value="BETA-XYLOSIDASE"/>
    <property type="match status" value="1"/>
</dbReference>
<dbReference type="InterPro" id="IPR023296">
    <property type="entry name" value="Glyco_hydro_beta-prop_sf"/>
</dbReference>
<keyword evidence="3 4" id="KW-0326">Glycosidase</keyword>
<dbReference type="InterPro" id="IPR006710">
    <property type="entry name" value="Glyco_hydro_43"/>
</dbReference>
<evidence type="ECO:0000256" key="5">
    <source>
        <dbReference type="SAM" id="MobiDB-lite"/>
    </source>
</evidence>
<dbReference type="EC" id="3.2.1.37" evidence="7"/>
<dbReference type="Proteomes" id="UP000533598">
    <property type="component" value="Unassembled WGS sequence"/>
</dbReference>
<dbReference type="Pfam" id="PF04616">
    <property type="entry name" value="Glyco_hydro_43"/>
    <property type="match status" value="1"/>
</dbReference>
<evidence type="ECO:0000256" key="2">
    <source>
        <dbReference type="ARBA" id="ARBA00022801"/>
    </source>
</evidence>